<evidence type="ECO:0000313" key="2">
    <source>
        <dbReference type="Proteomes" id="UP000603200"/>
    </source>
</evidence>
<comment type="caution">
    <text evidence="1">The sequence shown here is derived from an EMBL/GenBank/DDBJ whole genome shotgun (WGS) entry which is preliminary data.</text>
</comment>
<name>A0ABQ3ZUC9_9ACTN</name>
<gene>
    <name evidence="1" type="ORF">Ahu01nite_052600</name>
</gene>
<organism evidence="1 2">
    <name type="scientific">Winogradskya humida</name>
    <dbReference type="NCBI Taxonomy" id="113566"/>
    <lineage>
        <taxon>Bacteria</taxon>
        <taxon>Bacillati</taxon>
        <taxon>Actinomycetota</taxon>
        <taxon>Actinomycetes</taxon>
        <taxon>Micromonosporales</taxon>
        <taxon>Micromonosporaceae</taxon>
        <taxon>Winogradskya</taxon>
    </lineage>
</organism>
<dbReference type="EMBL" id="BOMN01000066">
    <property type="protein sequence ID" value="GIE22158.1"/>
    <property type="molecule type" value="Genomic_DNA"/>
</dbReference>
<dbReference type="Proteomes" id="UP000603200">
    <property type="component" value="Unassembled WGS sequence"/>
</dbReference>
<proteinExistence type="predicted"/>
<dbReference type="RefSeq" id="WP_203839252.1">
    <property type="nucleotide sequence ID" value="NZ_BAAATV010000002.1"/>
</dbReference>
<protein>
    <submittedName>
        <fullName evidence="1">Uncharacterized protein</fullName>
    </submittedName>
</protein>
<reference evidence="1 2" key="1">
    <citation type="submission" date="2021-01" db="EMBL/GenBank/DDBJ databases">
        <title>Whole genome shotgun sequence of Actinoplanes humidus NBRC 14915.</title>
        <authorList>
            <person name="Komaki H."/>
            <person name="Tamura T."/>
        </authorList>
    </citation>
    <scope>NUCLEOTIDE SEQUENCE [LARGE SCALE GENOMIC DNA]</scope>
    <source>
        <strain evidence="1 2">NBRC 14915</strain>
    </source>
</reference>
<keyword evidence="2" id="KW-1185">Reference proteome</keyword>
<evidence type="ECO:0000313" key="1">
    <source>
        <dbReference type="EMBL" id="GIE22158.1"/>
    </source>
</evidence>
<sequence>MTGWLDVDERDDHYLRLGGANIVATEALLTTRDNLADVVEAWAMMCVRDEHFSG</sequence>
<accession>A0ABQ3ZUC9</accession>